<keyword evidence="13 14" id="KW-0472">Membrane</keyword>
<dbReference type="InterPro" id="IPR050640">
    <property type="entry name" value="Bact_2-comp_sensor_kinase"/>
</dbReference>
<organism evidence="17 18">
    <name type="scientific">Paenibacillus rhizolycopersici</name>
    <dbReference type="NCBI Taxonomy" id="2780073"/>
    <lineage>
        <taxon>Bacteria</taxon>
        <taxon>Bacillati</taxon>
        <taxon>Bacillota</taxon>
        <taxon>Bacilli</taxon>
        <taxon>Bacillales</taxon>
        <taxon>Paenibacillaceae</taxon>
        <taxon>Paenibacillus</taxon>
    </lineage>
</organism>
<dbReference type="Pfam" id="PF06580">
    <property type="entry name" value="His_kinase"/>
    <property type="match status" value="1"/>
</dbReference>
<protein>
    <recommendedName>
        <fullName evidence="3">histidine kinase</fullName>
        <ecNumber evidence="3">2.7.13.3</ecNumber>
    </recommendedName>
</protein>
<evidence type="ECO:0000313" key="17">
    <source>
        <dbReference type="EMBL" id="MBM6995895.1"/>
    </source>
</evidence>
<dbReference type="Proteomes" id="UP001516620">
    <property type="component" value="Unassembled WGS sequence"/>
</dbReference>
<dbReference type="Pfam" id="PF02743">
    <property type="entry name" value="dCache_1"/>
    <property type="match status" value="1"/>
</dbReference>
<dbReference type="EMBL" id="JADCNN020000007">
    <property type="protein sequence ID" value="MBM6995895.1"/>
    <property type="molecule type" value="Genomic_DNA"/>
</dbReference>
<dbReference type="SMART" id="SM00304">
    <property type="entry name" value="HAMP"/>
    <property type="match status" value="1"/>
</dbReference>
<keyword evidence="10" id="KW-0067">ATP-binding</keyword>
<dbReference type="Pfam" id="PF00672">
    <property type="entry name" value="HAMP"/>
    <property type="match status" value="1"/>
</dbReference>
<feature type="transmembrane region" description="Helical" evidence="14">
    <location>
        <begin position="292"/>
        <end position="316"/>
    </location>
</feature>
<evidence type="ECO:0000256" key="13">
    <source>
        <dbReference type="ARBA" id="ARBA00023136"/>
    </source>
</evidence>
<evidence type="ECO:0000256" key="7">
    <source>
        <dbReference type="ARBA" id="ARBA00022692"/>
    </source>
</evidence>
<evidence type="ECO:0000256" key="1">
    <source>
        <dbReference type="ARBA" id="ARBA00000085"/>
    </source>
</evidence>
<dbReference type="EC" id="2.7.13.3" evidence="3"/>
<keyword evidence="7 14" id="KW-0812">Transmembrane</keyword>
<keyword evidence="6" id="KW-0808">Transferase</keyword>
<keyword evidence="12" id="KW-0902">Two-component regulatory system</keyword>
<keyword evidence="11 14" id="KW-1133">Transmembrane helix</keyword>
<dbReference type="PANTHER" id="PTHR34220:SF7">
    <property type="entry name" value="SENSOR HISTIDINE KINASE YPDA"/>
    <property type="match status" value="1"/>
</dbReference>
<evidence type="ECO:0000256" key="9">
    <source>
        <dbReference type="ARBA" id="ARBA00022777"/>
    </source>
</evidence>
<dbReference type="InterPro" id="IPR010559">
    <property type="entry name" value="Sig_transdc_His_kin_internal"/>
</dbReference>
<accession>A0ABS2H7S6</accession>
<dbReference type="Gene3D" id="6.10.340.10">
    <property type="match status" value="1"/>
</dbReference>
<dbReference type="PANTHER" id="PTHR34220">
    <property type="entry name" value="SENSOR HISTIDINE KINASE YPDA"/>
    <property type="match status" value="1"/>
</dbReference>
<evidence type="ECO:0000256" key="14">
    <source>
        <dbReference type="SAM" id="Phobius"/>
    </source>
</evidence>
<feature type="domain" description="HAMP" evidence="16">
    <location>
        <begin position="317"/>
        <end position="369"/>
    </location>
</feature>
<name>A0ABS2H7S6_9BACL</name>
<evidence type="ECO:0000256" key="4">
    <source>
        <dbReference type="ARBA" id="ARBA00022475"/>
    </source>
</evidence>
<evidence type="ECO:0000259" key="16">
    <source>
        <dbReference type="PROSITE" id="PS50885"/>
    </source>
</evidence>
<dbReference type="SUPFAM" id="SSF55874">
    <property type="entry name" value="ATPase domain of HSP90 chaperone/DNA topoisomerase II/histidine kinase"/>
    <property type="match status" value="1"/>
</dbReference>
<evidence type="ECO:0000256" key="3">
    <source>
        <dbReference type="ARBA" id="ARBA00012438"/>
    </source>
</evidence>
<evidence type="ECO:0000256" key="10">
    <source>
        <dbReference type="ARBA" id="ARBA00022840"/>
    </source>
</evidence>
<dbReference type="Gene3D" id="3.30.565.10">
    <property type="entry name" value="Histidine kinase-like ATPase, C-terminal domain"/>
    <property type="match status" value="1"/>
</dbReference>
<dbReference type="PROSITE" id="PS50109">
    <property type="entry name" value="HIS_KIN"/>
    <property type="match status" value="1"/>
</dbReference>
<evidence type="ECO:0000256" key="11">
    <source>
        <dbReference type="ARBA" id="ARBA00022989"/>
    </source>
</evidence>
<feature type="transmembrane region" description="Helical" evidence="14">
    <location>
        <begin position="12"/>
        <end position="34"/>
    </location>
</feature>
<dbReference type="InterPro" id="IPR003660">
    <property type="entry name" value="HAMP_dom"/>
</dbReference>
<keyword evidence="8" id="KW-0547">Nucleotide-binding</keyword>
<feature type="domain" description="Histidine kinase" evidence="15">
    <location>
        <begin position="352"/>
        <end position="576"/>
    </location>
</feature>
<proteinExistence type="predicted"/>
<keyword evidence="5" id="KW-0597">Phosphoprotein</keyword>
<dbReference type="InterPro" id="IPR005467">
    <property type="entry name" value="His_kinase_dom"/>
</dbReference>
<comment type="subcellular location">
    <subcellularLocation>
        <location evidence="2">Cell membrane</location>
        <topology evidence="2">Multi-pass membrane protein</topology>
    </subcellularLocation>
</comment>
<dbReference type="InterPro" id="IPR036890">
    <property type="entry name" value="HATPase_C_sf"/>
</dbReference>
<dbReference type="InterPro" id="IPR033479">
    <property type="entry name" value="dCache_1"/>
</dbReference>
<dbReference type="Pfam" id="PF02518">
    <property type="entry name" value="HATPase_c"/>
    <property type="match status" value="1"/>
</dbReference>
<dbReference type="InterPro" id="IPR003594">
    <property type="entry name" value="HATPase_dom"/>
</dbReference>
<reference evidence="17 18" key="1">
    <citation type="submission" date="2021-01" db="EMBL/GenBank/DDBJ databases">
        <title>Paenibacillus sp.nov. isolated from the rhizosphere soil of tomato plant.</title>
        <authorList>
            <person name="Thin K.K."/>
            <person name="Zhang X."/>
            <person name="He S."/>
        </authorList>
    </citation>
    <scope>NUCLEOTIDE SEQUENCE [LARGE SCALE GENOMIC DNA]</scope>
    <source>
        <strain evidence="17 18">DXFW5</strain>
    </source>
</reference>
<dbReference type="CDD" id="cd06225">
    <property type="entry name" value="HAMP"/>
    <property type="match status" value="1"/>
</dbReference>
<keyword evidence="9 17" id="KW-0418">Kinase</keyword>
<evidence type="ECO:0000313" key="18">
    <source>
        <dbReference type="Proteomes" id="UP001516620"/>
    </source>
</evidence>
<keyword evidence="4" id="KW-1003">Cell membrane</keyword>
<dbReference type="GO" id="GO:0016301">
    <property type="term" value="F:kinase activity"/>
    <property type="evidence" value="ECO:0007669"/>
    <property type="project" value="UniProtKB-KW"/>
</dbReference>
<dbReference type="Gene3D" id="3.30.450.20">
    <property type="entry name" value="PAS domain"/>
    <property type="match status" value="2"/>
</dbReference>
<sequence length="579" mass="66097">MRFFQTLRFKLTILYLLFIVVPFVISAFALPSYIKGMLMRETQKLTISTMNAVSKNIETYLDDLVRLSTMPYLNDDLMSALKIKANNTYETANDYIKLTTDRALKGTLPQYLTNTRPDILSTLIVPVKGQAYLTSKGSISLKPDFIFHTQDWYQQAYNGDGQAVFISSHPQDYLNLESVPQAFSVARLIKDPDTRRPLAVIMADADKKVLEKIASDVDFNVSSIVVILDQSGNTLYANQTVPEELKEQLSSFRQKDQYESNNYLGISKKISPADWRIVVFLSNQEKKDQVRWIYIVALLLTAAALLVTFGVLIYFTRWIVKPFKRMNHVMHKVKRGDLSERYTLPGNDEFAQLGHSLNSMVSRLDELINQEYLAKLAQQDAEYRALQSQIQPHFLYNTLNGFIGLNREGRAKELETAIISLSYMMRYSLEPVHETTLEKELDILRKYCMLQQLRFDDRLAFQIDCDPDAASFPIPKLLLQPLVENCIIHGVEPADKEMVSVSVRARRRERDSQDYIEILVKDDGVGFDPSASNSEDQIGLSNVRTRLTMSYPDAVMEVESRPGAGTTISIYIPTKEYSL</sequence>
<dbReference type="SUPFAM" id="SSF158472">
    <property type="entry name" value="HAMP domain-like"/>
    <property type="match status" value="1"/>
</dbReference>
<evidence type="ECO:0000256" key="5">
    <source>
        <dbReference type="ARBA" id="ARBA00022553"/>
    </source>
</evidence>
<dbReference type="RefSeq" id="WP_193417344.1">
    <property type="nucleotide sequence ID" value="NZ_JADCNN020000007.1"/>
</dbReference>
<comment type="catalytic activity">
    <reaction evidence="1">
        <text>ATP + protein L-histidine = ADP + protein N-phospho-L-histidine.</text>
        <dbReference type="EC" id="2.7.13.3"/>
    </reaction>
</comment>
<evidence type="ECO:0000259" key="15">
    <source>
        <dbReference type="PROSITE" id="PS50109"/>
    </source>
</evidence>
<evidence type="ECO:0000256" key="8">
    <source>
        <dbReference type="ARBA" id="ARBA00022741"/>
    </source>
</evidence>
<dbReference type="PROSITE" id="PS50885">
    <property type="entry name" value="HAMP"/>
    <property type="match status" value="1"/>
</dbReference>
<evidence type="ECO:0000256" key="6">
    <source>
        <dbReference type="ARBA" id="ARBA00022679"/>
    </source>
</evidence>
<keyword evidence="18" id="KW-1185">Reference proteome</keyword>
<evidence type="ECO:0000256" key="2">
    <source>
        <dbReference type="ARBA" id="ARBA00004651"/>
    </source>
</evidence>
<comment type="caution">
    <text evidence="17">The sequence shown here is derived from an EMBL/GenBank/DDBJ whole genome shotgun (WGS) entry which is preliminary data.</text>
</comment>
<gene>
    <name evidence="17" type="ORF">IM700_009585</name>
</gene>
<evidence type="ECO:0000256" key="12">
    <source>
        <dbReference type="ARBA" id="ARBA00023012"/>
    </source>
</evidence>